<evidence type="ECO:0000313" key="10">
    <source>
        <dbReference type="Proteomes" id="UP000688137"/>
    </source>
</evidence>
<dbReference type="EMBL" id="CAJJDM010000089">
    <property type="protein sequence ID" value="CAD8090718.1"/>
    <property type="molecule type" value="Genomic_DNA"/>
</dbReference>
<name>A0A8S1NDL8_PARPR</name>
<dbReference type="PANTHER" id="PTHR12763:SF28">
    <property type="entry name" value="GEO10507P1-RELATED"/>
    <property type="match status" value="1"/>
</dbReference>
<organism evidence="9 10">
    <name type="scientific">Paramecium primaurelia</name>
    <dbReference type="NCBI Taxonomy" id="5886"/>
    <lineage>
        <taxon>Eukaryota</taxon>
        <taxon>Sar</taxon>
        <taxon>Alveolata</taxon>
        <taxon>Ciliophora</taxon>
        <taxon>Intramacronucleata</taxon>
        <taxon>Oligohymenophorea</taxon>
        <taxon>Peniculida</taxon>
        <taxon>Parameciidae</taxon>
        <taxon>Paramecium</taxon>
    </lineage>
</organism>
<accession>A0A8S1NDL8</accession>
<evidence type="ECO:0000256" key="2">
    <source>
        <dbReference type="ARBA" id="ARBA00022692"/>
    </source>
</evidence>
<keyword evidence="4 8" id="KW-1133">Transmembrane helix</keyword>
<dbReference type="PANTHER" id="PTHR12763">
    <property type="match status" value="1"/>
</dbReference>
<evidence type="ECO:0000256" key="6">
    <source>
        <dbReference type="ARBA" id="ARBA00023136"/>
    </source>
</evidence>
<sequence>MSSALFAIGCGLIVVGGGTKLLIRTYRQIKSKEFFKTVETSRAFYKGTFSTQLTRREAQLILGVREGTPLDQIKTRHRTLLMLNHPDQGGSTYVATKINEAKELLLK</sequence>
<dbReference type="Gene3D" id="1.10.287.110">
    <property type="entry name" value="DnaJ domain"/>
    <property type="match status" value="1"/>
</dbReference>
<dbReference type="FunFam" id="1.10.287.110:FF:000001">
    <property type="entry name" value="Import inner membrane translocase subunit tim14"/>
    <property type="match status" value="1"/>
</dbReference>
<proteinExistence type="inferred from homology"/>
<keyword evidence="2 8" id="KW-0812">Transmembrane</keyword>
<dbReference type="Proteomes" id="UP000688137">
    <property type="component" value="Unassembled WGS sequence"/>
</dbReference>
<dbReference type="GO" id="GO:0030150">
    <property type="term" value="P:protein import into mitochondrial matrix"/>
    <property type="evidence" value="ECO:0007669"/>
    <property type="project" value="TreeGrafter"/>
</dbReference>
<dbReference type="GO" id="GO:0001405">
    <property type="term" value="C:PAM complex, Tim23 associated import motor"/>
    <property type="evidence" value="ECO:0007669"/>
    <property type="project" value="TreeGrafter"/>
</dbReference>
<dbReference type="AlphaFoldDB" id="A0A8S1NDL8"/>
<evidence type="ECO:0000256" key="1">
    <source>
        <dbReference type="ARBA" id="ARBA00004434"/>
    </source>
</evidence>
<gene>
    <name evidence="9" type="ORF">PPRIM_AZ9-3.1.T0860175</name>
</gene>
<dbReference type="OMA" id="MXAFSGG"/>
<keyword evidence="3" id="KW-0999">Mitochondrion inner membrane</keyword>
<evidence type="ECO:0000256" key="5">
    <source>
        <dbReference type="ARBA" id="ARBA00023128"/>
    </source>
</evidence>
<dbReference type="CDD" id="cd06257">
    <property type="entry name" value="DnaJ"/>
    <property type="match status" value="1"/>
</dbReference>
<dbReference type="InterPro" id="IPR036869">
    <property type="entry name" value="J_dom_sf"/>
</dbReference>
<keyword evidence="10" id="KW-1185">Reference proteome</keyword>
<evidence type="ECO:0000256" key="7">
    <source>
        <dbReference type="ARBA" id="ARBA00038105"/>
    </source>
</evidence>
<evidence type="ECO:0000256" key="4">
    <source>
        <dbReference type="ARBA" id="ARBA00022989"/>
    </source>
</evidence>
<evidence type="ECO:0000256" key="3">
    <source>
        <dbReference type="ARBA" id="ARBA00022792"/>
    </source>
</evidence>
<comment type="subcellular location">
    <subcellularLocation>
        <location evidence="1">Mitochondrion inner membrane</location>
        <topology evidence="1">Single-pass membrane protein</topology>
    </subcellularLocation>
</comment>
<comment type="similarity">
    <text evidence="7">Belongs to the TIM14 family.</text>
</comment>
<dbReference type="SUPFAM" id="SSF46565">
    <property type="entry name" value="Chaperone J-domain"/>
    <property type="match status" value="1"/>
</dbReference>
<evidence type="ECO:0000256" key="8">
    <source>
        <dbReference type="SAM" id="Phobius"/>
    </source>
</evidence>
<dbReference type="GO" id="GO:0001671">
    <property type="term" value="F:ATPase activator activity"/>
    <property type="evidence" value="ECO:0007669"/>
    <property type="project" value="TreeGrafter"/>
</dbReference>
<reference evidence="9" key="1">
    <citation type="submission" date="2021-01" db="EMBL/GenBank/DDBJ databases">
        <authorList>
            <consortium name="Genoscope - CEA"/>
            <person name="William W."/>
        </authorList>
    </citation>
    <scope>NUCLEOTIDE SEQUENCE</scope>
</reference>
<feature type="transmembrane region" description="Helical" evidence="8">
    <location>
        <begin position="6"/>
        <end position="23"/>
    </location>
</feature>
<protein>
    <recommendedName>
        <fullName evidence="11">Mitochondrial import inner membrane translocase subunit TIM14</fullName>
    </recommendedName>
</protein>
<keyword evidence="6 8" id="KW-0472">Membrane</keyword>
<dbReference type="InterPro" id="IPR001623">
    <property type="entry name" value="DnaJ_domain"/>
</dbReference>
<comment type="caution">
    <text evidence="9">The sequence shown here is derived from an EMBL/GenBank/DDBJ whole genome shotgun (WGS) entry which is preliminary data.</text>
</comment>
<keyword evidence="5" id="KW-0496">Mitochondrion</keyword>
<evidence type="ECO:0000313" key="9">
    <source>
        <dbReference type="EMBL" id="CAD8090718.1"/>
    </source>
</evidence>
<evidence type="ECO:0008006" key="11">
    <source>
        <dbReference type="Google" id="ProtNLM"/>
    </source>
</evidence>